<name>A0A9E1BBN2_9BACT</name>
<gene>
    <name evidence="1" type="ORF">KIC69_03670</name>
</gene>
<reference evidence="1" key="1">
    <citation type="submission" date="2021-02" db="EMBL/GenBank/DDBJ databases">
        <title>Infant gut strain persistence is associated with maternal origin, phylogeny, and functional potential including surface adhesion and iron acquisition.</title>
        <authorList>
            <person name="Lou Y.C."/>
        </authorList>
    </citation>
    <scope>NUCLEOTIDE SEQUENCE</scope>
    <source>
        <strain evidence="1">L3_101_000G1_dasL3_101_000G1_concoct_7_sub</strain>
    </source>
</reference>
<dbReference type="GO" id="GO:0004399">
    <property type="term" value="F:histidinol dehydrogenase activity"/>
    <property type="evidence" value="ECO:0007669"/>
    <property type="project" value="UniProtKB-EC"/>
</dbReference>
<protein>
    <submittedName>
        <fullName evidence="1">Histidinol dehydrogenase</fullName>
        <ecNumber evidence="1">1.1.1.23</ecNumber>
    </submittedName>
</protein>
<dbReference type="AlphaFoldDB" id="A0A9E1BBN2"/>
<dbReference type="Gene3D" id="3.40.50.1980">
    <property type="entry name" value="Nitrogenase molybdenum iron protein domain"/>
    <property type="match status" value="1"/>
</dbReference>
<evidence type="ECO:0000313" key="2">
    <source>
        <dbReference type="Proteomes" id="UP000824019"/>
    </source>
</evidence>
<feature type="non-terminal residue" evidence="1">
    <location>
        <position position="75"/>
    </location>
</feature>
<proteinExistence type="predicted"/>
<accession>A0A9E1BBN2</accession>
<comment type="caution">
    <text evidence="1">The sequence shown here is derived from an EMBL/GenBank/DDBJ whole genome shotgun (WGS) entry which is preliminary data.</text>
</comment>
<dbReference type="Proteomes" id="UP000824019">
    <property type="component" value="Unassembled WGS sequence"/>
</dbReference>
<evidence type="ECO:0000313" key="1">
    <source>
        <dbReference type="EMBL" id="MBS5829917.1"/>
    </source>
</evidence>
<sequence>MKFLHSSDADFESKFSQLVRRSDNDMSAVMPVVTGIIDEIRKDGDSALFAQISKFDKFNVTSKNDIIIDVKEMEA</sequence>
<organism evidence="1 2">
    <name type="scientific">Campylobacter concisus</name>
    <dbReference type="NCBI Taxonomy" id="199"/>
    <lineage>
        <taxon>Bacteria</taxon>
        <taxon>Pseudomonadati</taxon>
        <taxon>Campylobacterota</taxon>
        <taxon>Epsilonproteobacteria</taxon>
        <taxon>Campylobacterales</taxon>
        <taxon>Campylobacteraceae</taxon>
        <taxon>Campylobacter</taxon>
    </lineage>
</organism>
<keyword evidence="1" id="KW-0560">Oxidoreductase</keyword>
<dbReference type="EMBL" id="JAHAKR010000125">
    <property type="protein sequence ID" value="MBS5829917.1"/>
    <property type="molecule type" value="Genomic_DNA"/>
</dbReference>
<dbReference type="GO" id="GO:0051287">
    <property type="term" value="F:NAD binding"/>
    <property type="evidence" value="ECO:0007669"/>
    <property type="project" value="InterPro"/>
</dbReference>
<dbReference type="EC" id="1.1.1.23" evidence="1"/>
<dbReference type="GO" id="GO:0046872">
    <property type="term" value="F:metal ion binding"/>
    <property type="evidence" value="ECO:0007669"/>
    <property type="project" value="InterPro"/>
</dbReference>